<evidence type="ECO:0000313" key="3">
    <source>
        <dbReference type="Proteomes" id="UP000091857"/>
    </source>
</evidence>
<dbReference type="AlphaFoldDB" id="A0A2C9WC22"/>
<evidence type="ECO:0000313" key="2">
    <source>
        <dbReference type="EMBL" id="OAY57277.1"/>
    </source>
</evidence>
<dbReference type="PANTHER" id="PTHR37187">
    <property type="entry name" value="EXPRESSED PROTEIN"/>
    <property type="match status" value="1"/>
</dbReference>
<feature type="compositionally biased region" description="Basic and acidic residues" evidence="1">
    <location>
        <begin position="27"/>
        <end position="43"/>
    </location>
</feature>
<name>A0A2C9WC22_MANES</name>
<dbReference type="OMA" id="SSWKSCC"/>
<comment type="caution">
    <text evidence="2">The sequence shown here is derived from an EMBL/GenBank/DDBJ whole genome shotgun (WGS) entry which is preliminary data.</text>
</comment>
<dbReference type="PANTHER" id="PTHR37187:SF7">
    <property type="entry name" value="EXPRESSED PROTEIN"/>
    <property type="match status" value="1"/>
</dbReference>
<keyword evidence="3" id="KW-1185">Reference proteome</keyword>
<sequence>MEGFPNGKIEVAQKVGTDEGDNTGVIKDFEELKPEVESVREFDVDGNSESSRGTHALLNSDSSNSPEEEAETEDHNLLAKDLGTLEEEVEKDVTDIIVESAEPIVPLPQELSPTIEVSTETSQEPDVTAEDQTEIEVKIFPSENEANEKTSSEEVKLPSSDDKLDLSAVATVVVSEGIQEKNNGGVPPALRDVESKEVEEAKVAALEDNGEPSGFVDKKTGENIDDLLKPSNDATTVGSSDGFLESIGNPHVISLGQRSVQRTYWRSCCGLFEVLRRSNR</sequence>
<proteinExistence type="predicted"/>
<feature type="compositionally biased region" description="Polar residues" evidence="1">
    <location>
        <begin position="47"/>
        <end position="65"/>
    </location>
</feature>
<gene>
    <name evidence="2" type="ORF">MANES_02G084100v8</name>
</gene>
<feature type="compositionally biased region" description="Basic and acidic residues" evidence="1">
    <location>
        <begin position="146"/>
        <end position="160"/>
    </location>
</feature>
<reference evidence="3" key="1">
    <citation type="journal article" date="2016" name="Nat. Biotechnol.">
        <title>Sequencing wild and cultivated cassava and related species reveals extensive interspecific hybridization and genetic diversity.</title>
        <authorList>
            <person name="Bredeson J.V."/>
            <person name="Lyons J.B."/>
            <person name="Prochnik S.E."/>
            <person name="Wu G.A."/>
            <person name="Ha C.M."/>
            <person name="Edsinger-Gonzales E."/>
            <person name="Grimwood J."/>
            <person name="Schmutz J."/>
            <person name="Rabbi I.Y."/>
            <person name="Egesi C."/>
            <person name="Nauluvula P."/>
            <person name="Lebot V."/>
            <person name="Ndunguru J."/>
            <person name="Mkamilo G."/>
            <person name="Bart R.S."/>
            <person name="Setter T.L."/>
            <person name="Gleadow R.M."/>
            <person name="Kulakow P."/>
            <person name="Ferguson M.E."/>
            <person name="Rounsley S."/>
            <person name="Rokhsar D.S."/>
        </authorList>
    </citation>
    <scope>NUCLEOTIDE SEQUENCE [LARGE SCALE GENOMIC DNA]</scope>
    <source>
        <strain evidence="3">cv. AM560-2</strain>
    </source>
</reference>
<feature type="region of interest" description="Disordered" evidence="1">
    <location>
        <begin position="1"/>
        <end position="75"/>
    </location>
</feature>
<protein>
    <submittedName>
        <fullName evidence="2">Uncharacterized protein</fullName>
    </submittedName>
</protein>
<dbReference type="EMBL" id="CM004388">
    <property type="protein sequence ID" value="OAY57277.1"/>
    <property type="molecule type" value="Genomic_DNA"/>
</dbReference>
<feature type="region of interest" description="Disordered" evidence="1">
    <location>
        <begin position="139"/>
        <end position="160"/>
    </location>
</feature>
<dbReference type="Proteomes" id="UP000091857">
    <property type="component" value="Chromosome 2"/>
</dbReference>
<dbReference type="OrthoDB" id="1926326at2759"/>
<dbReference type="Gramene" id="Manes.02G084100.1.v8.1">
    <property type="protein sequence ID" value="Manes.02G084100.1.v8.1.CDS"/>
    <property type="gene ID" value="Manes.02G084100.v8.1"/>
</dbReference>
<organism evidence="2 3">
    <name type="scientific">Manihot esculenta</name>
    <name type="common">Cassava</name>
    <name type="synonym">Jatropha manihot</name>
    <dbReference type="NCBI Taxonomy" id="3983"/>
    <lineage>
        <taxon>Eukaryota</taxon>
        <taxon>Viridiplantae</taxon>
        <taxon>Streptophyta</taxon>
        <taxon>Embryophyta</taxon>
        <taxon>Tracheophyta</taxon>
        <taxon>Spermatophyta</taxon>
        <taxon>Magnoliopsida</taxon>
        <taxon>eudicotyledons</taxon>
        <taxon>Gunneridae</taxon>
        <taxon>Pentapetalae</taxon>
        <taxon>rosids</taxon>
        <taxon>fabids</taxon>
        <taxon>Malpighiales</taxon>
        <taxon>Euphorbiaceae</taxon>
        <taxon>Crotonoideae</taxon>
        <taxon>Manihoteae</taxon>
        <taxon>Manihot</taxon>
    </lineage>
</organism>
<accession>A0A2C9WC22</accession>
<evidence type="ECO:0000256" key="1">
    <source>
        <dbReference type="SAM" id="MobiDB-lite"/>
    </source>
</evidence>